<proteinExistence type="predicted"/>
<sequence>MKDVPGKVAMDGAHLCPDEAPRLSMMMMMHTQTRGEEVPGSRMFALDSAVYHRAGSVTGGRS</sequence>
<gene>
    <name evidence="1" type="ORF">EYF80_026217</name>
</gene>
<organism evidence="1 2">
    <name type="scientific">Liparis tanakae</name>
    <name type="common">Tanaka's snailfish</name>
    <dbReference type="NCBI Taxonomy" id="230148"/>
    <lineage>
        <taxon>Eukaryota</taxon>
        <taxon>Metazoa</taxon>
        <taxon>Chordata</taxon>
        <taxon>Craniata</taxon>
        <taxon>Vertebrata</taxon>
        <taxon>Euteleostomi</taxon>
        <taxon>Actinopterygii</taxon>
        <taxon>Neopterygii</taxon>
        <taxon>Teleostei</taxon>
        <taxon>Neoteleostei</taxon>
        <taxon>Acanthomorphata</taxon>
        <taxon>Eupercaria</taxon>
        <taxon>Perciformes</taxon>
        <taxon>Cottioidei</taxon>
        <taxon>Cottales</taxon>
        <taxon>Liparidae</taxon>
        <taxon>Liparis</taxon>
    </lineage>
</organism>
<dbReference type="AlphaFoldDB" id="A0A4Z2HE60"/>
<protein>
    <submittedName>
        <fullName evidence="1">Uncharacterized protein</fullName>
    </submittedName>
</protein>
<evidence type="ECO:0000313" key="1">
    <source>
        <dbReference type="EMBL" id="TNN63565.1"/>
    </source>
</evidence>
<accession>A0A4Z2HE60</accession>
<keyword evidence="2" id="KW-1185">Reference proteome</keyword>
<evidence type="ECO:0000313" key="2">
    <source>
        <dbReference type="Proteomes" id="UP000314294"/>
    </source>
</evidence>
<dbReference type="Proteomes" id="UP000314294">
    <property type="component" value="Unassembled WGS sequence"/>
</dbReference>
<reference evidence="1 2" key="1">
    <citation type="submission" date="2019-03" db="EMBL/GenBank/DDBJ databases">
        <title>First draft genome of Liparis tanakae, snailfish: a comprehensive survey of snailfish specific genes.</title>
        <authorList>
            <person name="Kim W."/>
            <person name="Song I."/>
            <person name="Jeong J.-H."/>
            <person name="Kim D."/>
            <person name="Kim S."/>
            <person name="Ryu S."/>
            <person name="Song J.Y."/>
            <person name="Lee S.K."/>
        </authorList>
    </citation>
    <scope>NUCLEOTIDE SEQUENCE [LARGE SCALE GENOMIC DNA]</scope>
    <source>
        <tissue evidence="1">Muscle</tissue>
    </source>
</reference>
<dbReference type="EMBL" id="SRLO01000270">
    <property type="protein sequence ID" value="TNN63565.1"/>
    <property type="molecule type" value="Genomic_DNA"/>
</dbReference>
<name>A0A4Z2HE60_9TELE</name>
<comment type="caution">
    <text evidence="1">The sequence shown here is derived from an EMBL/GenBank/DDBJ whole genome shotgun (WGS) entry which is preliminary data.</text>
</comment>